<evidence type="ECO:0000256" key="3">
    <source>
        <dbReference type="SAM" id="Phobius"/>
    </source>
</evidence>
<dbReference type="Pfam" id="PF14559">
    <property type="entry name" value="TPR_19"/>
    <property type="match status" value="1"/>
</dbReference>
<dbReference type="SUPFAM" id="SSF48452">
    <property type="entry name" value="TPR-like"/>
    <property type="match status" value="1"/>
</dbReference>
<dbReference type="Gene3D" id="1.10.10.10">
    <property type="entry name" value="Winged helix-like DNA-binding domain superfamily/Winged helix DNA-binding domain"/>
    <property type="match status" value="1"/>
</dbReference>
<evidence type="ECO:0000313" key="5">
    <source>
        <dbReference type="EMBL" id="SCB20929.1"/>
    </source>
</evidence>
<feature type="DNA-binding region" description="OmpR/PhoB-type" evidence="2">
    <location>
        <begin position="1"/>
        <end position="96"/>
    </location>
</feature>
<dbReference type="SMART" id="SM00028">
    <property type="entry name" value="TPR"/>
    <property type="match status" value="3"/>
</dbReference>
<dbReference type="CDD" id="cd00383">
    <property type="entry name" value="trans_reg_C"/>
    <property type="match status" value="1"/>
</dbReference>
<feature type="transmembrane region" description="Helical" evidence="3">
    <location>
        <begin position="135"/>
        <end position="155"/>
    </location>
</feature>
<dbReference type="PANTHER" id="PTHR12558:SF13">
    <property type="entry name" value="CELL DIVISION CYCLE PROTEIN 27 HOMOLOG"/>
    <property type="match status" value="1"/>
</dbReference>
<dbReference type="OrthoDB" id="54411at2"/>
<dbReference type="GO" id="GO:0042802">
    <property type="term" value="F:identical protein binding"/>
    <property type="evidence" value="ECO:0007669"/>
    <property type="project" value="InterPro"/>
</dbReference>
<dbReference type="Gene3D" id="1.25.40.10">
    <property type="entry name" value="Tetratricopeptide repeat domain"/>
    <property type="match status" value="1"/>
</dbReference>
<dbReference type="EMBL" id="FMAH01000007">
    <property type="protein sequence ID" value="SCB20929.1"/>
    <property type="molecule type" value="Genomic_DNA"/>
</dbReference>
<protein>
    <submittedName>
        <fullName evidence="5">Tetratricopeptide repeat-containing protein</fullName>
    </submittedName>
</protein>
<dbReference type="SUPFAM" id="SSF46894">
    <property type="entry name" value="C-terminal effector domain of the bipartite response regulators"/>
    <property type="match status" value="1"/>
</dbReference>
<name>A0A1C3UZU1_9HYPH</name>
<evidence type="ECO:0000256" key="2">
    <source>
        <dbReference type="PROSITE-ProRule" id="PRU01091"/>
    </source>
</evidence>
<dbReference type="InterPro" id="IPR011717">
    <property type="entry name" value="TPR-4"/>
</dbReference>
<dbReference type="InterPro" id="IPR019734">
    <property type="entry name" value="TPR_rpt"/>
</dbReference>
<dbReference type="GO" id="GO:0003677">
    <property type="term" value="F:DNA binding"/>
    <property type="evidence" value="ECO:0007669"/>
    <property type="project" value="UniProtKB-UniRule"/>
</dbReference>
<organism evidence="5 6">
    <name type="scientific">Rhizobium miluonense</name>
    <dbReference type="NCBI Taxonomy" id="411945"/>
    <lineage>
        <taxon>Bacteria</taxon>
        <taxon>Pseudomonadati</taxon>
        <taxon>Pseudomonadota</taxon>
        <taxon>Alphaproteobacteria</taxon>
        <taxon>Hyphomicrobiales</taxon>
        <taxon>Rhizobiaceae</taxon>
        <taxon>Rhizobium/Agrobacterium group</taxon>
        <taxon>Rhizobium</taxon>
    </lineage>
</organism>
<dbReference type="GO" id="GO:0006355">
    <property type="term" value="P:regulation of DNA-templated transcription"/>
    <property type="evidence" value="ECO:0007669"/>
    <property type="project" value="InterPro"/>
</dbReference>
<keyword evidence="3" id="KW-1133">Transmembrane helix</keyword>
<evidence type="ECO:0000256" key="1">
    <source>
        <dbReference type="ARBA" id="ARBA00023125"/>
    </source>
</evidence>
<dbReference type="Pfam" id="PF00486">
    <property type="entry name" value="Trans_reg_C"/>
    <property type="match status" value="1"/>
</dbReference>
<keyword evidence="3" id="KW-0472">Membrane</keyword>
<dbReference type="InterPro" id="IPR011990">
    <property type="entry name" value="TPR-like_helical_dom_sf"/>
</dbReference>
<dbReference type="GO" id="GO:0000160">
    <property type="term" value="P:phosphorelay signal transduction system"/>
    <property type="evidence" value="ECO:0007669"/>
    <property type="project" value="InterPro"/>
</dbReference>
<keyword evidence="1 2" id="KW-0238">DNA-binding</keyword>
<dbReference type="Proteomes" id="UP000199435">
    <property type="component" value="Unassembled WGS sequence"/>
</dbReference>
<keyword evidence="3" id="KW-0812">Transmembrane</keyword>
<dbReference type="PANTHER" id="PTHR12558">
    <property type="entry name" value="CELL DIVISION CYCLE 16,23,27"/>
    <property type="match status" value="1"/>
</dbReference>
<dbReference type="InterPro" id="IPR001867">
    <property type="entry name" value="OmpR/PhoB-type_DNA-bd"/>
</dbReference>
<feature type="domain" description="OmpR/PhoB-type" evidence="4">
    <location>
        <begin position="1"/>
        <end position="96"/>
    </location>
</feature>
<gene>
    <name evidence="5" type="ORF">GA0061102_100766</name>
</gene>
<dbReference type="PROSITE" id="PS51755">
    <property type="entry name" value="OMPR_PHOB"/>
    <property type="match status" value="1"/>
</dbReference>
<dbReference type="RefSeq" id="WP_092846143.1">
    <property type="nucleotide sequence ID" value="NZ_FMAH01000007.1"/>
</dbReference>
<evidence type="ECO:0000259" key="4">
    <source>
        <dbReference type="PROSITE" id="PS51755"/>
    </source>
</evidence>
<keyword evidence="6" id="KW-1185">Reference proteome</keyword>
<reference evidence="6" key="1">
    <citation type="submission" date="2016-08" db="EMBL/GenBank/DDBJ databases">
        <authorList>
            <person name="Varghese N."/>
            <person name="Submissions Spin"/>
        </authorList>
    </citation>
    <scope>NUCLEOTIDE SEQUENCE [LARGE SCALE GENOMIC DNA]</scope>
    <source>
        <strain evidence="6">HAMBI 2971</strain>
    </source>
</reference>
<sequence length="552" mass="59824">MLQFAGFELDEKRSELRRLDGETIKLRPKSFDLLRLFATRPGRVLSKHELMTAIWPDVHVGEDNLFQCIREIRAALGDEKRELIRAIAGRGYLFEAEVSGSTDANPQQAVLSKIGSQTESELTVGWRSSKVRRRAVLIAMAAVGVTALTIPAMMLPNIFAASPPNVAILPMAMASSDPAVARMAAGVISDLTDGLAKIETIRVVVPPGAAIKKADLVLNSELEKTETTWSLRAHMIEPATGAVKWSTSLSVNLTDIDPQLQRTRLTAAIGDALAQRINALLTSGNGSVDGGPTGTAKATIEQATASINHTTLERFRTAEAMLEKALADDADNVDLRVALAAFKLRGIQLSWFPDTERQAVVNGVGVIMERALHTHPNYIPVLATHCRYLSATNRFAESLVACGKALALDPWDGSALYLTGLAQIFLGRFDDALATFKQADRFDTPQVARWTWGIGAGWACMLMGRADEALPWLERSIKITPASGRIYFLMAAAYQQLGRIAEAKVAVAKGMELRPGSTALNAPPPSNNTSPVFLKAQERIMRLIVEAGLPEK</sequence>
<proteinExistence type="predicted"/>
<evidence type="ECO:0000313" key="6">
    <source>
        <dbReference type="Proteomes" id="UP000199435"/>
    </source>
</evidence>
<dbReference type="InterPro" id="IPR036388">
    <property type="entry name" value="WH-like_DNA-bd_sf"/>
</dbReference>
<dbReference type="STRING" id="411945.GA0061102_100766"/>
<dbReference type="InterPro" id="IPR016032">
    <property type="entry name" value="Sig_transdc_resp-reg_C-effctor"/>
</dbReference>
<dbReference type="AlphaFoldDB" id="A0A1C3UZU1"/>
<dbReference type="Pfam" id="PF07721">
    <property type="entry name" value="TPR_4"/>
    <property type="match status" value="1"/>
</dbReference>
<dbReference type="SMART" id="SM00862">
    <property type="entry name" value="Trans_reg_C"/>
    <property type="match status" value="1"/>
</dbReference>
<accession>A0A1C3UZU1</accession>